<feature type="signal peptide" evidence="1">
    <location>
        <begin position="1"/>
        <end position="26"/>
    </location>
</feature>
<reference evidence="3" key="1">
    <citation type="journal article" date="2014" name="Stand. Genomic Sci.">
        <title>Complete genome sequence of Anabaena variabilis ATCC 29413.</title>
        <authorList>
            <person name="Thiel T."/>
            <person name="Pratte B.S."/>
            <person name="Zhong J."/>
            <person name="Goodwin L."/>
            <person name="Copeland A."/>
            <person name="Lucas S."/>
            <person name="Han C."/>
            <person name="Pitluck S."/>
            <person name="Land M.L."/>
            <person name="Kyrpides N.C."/>
            <person name="Woyke T."/>
        </authorList>
    </citation>
    <scope>NUCLEOTIDE SEQUENCE [LARGE SCALE GENOMIC DNA]</scope>
    <source>
        <strain evidence="3">ATCC 29413 / PCC 7937</strain>
    </source>
</reference>
<protein>
    <submittedName>
        <fullName evidence="2">Uncharacterized protein</fullName>
    </submittedName>
</protein>
<dbReference type="Proteomes" id="UP000002533">
    <property type="component" value="Chromosome"/>
</dbReference>
<accession>Q3M833</accession>
<name>Q3M833_TRIV2</name>
<dbReference type="AlphaFoldDB" id="Q3M833"/>
<organism evidence="2 3">
    <name type="scientific">Trichormus variabilis (strain ATCC 29413 / PCC 7937)</name>
    <name type="common">Anabaena variabilis</name>
    <dbReference type="NCBI Taxonomy" id="240292"/>
    <lineage>
        <taxon>Bacteria</taxon>
        <taxon>Bacillati</taxon>
        <taxon>Cyanobacteriota</taxon>
        <taxon>Cyanophyceae</taxon>
        <taxon>Nostocales</taxon>
        <taxon>Nostocaceae</taxon>
        <taxon>Trichormus</taxon>
    </lineage>
</organism>
<sequence length="92" mass="10134">MKIRHFDILKIIFLSLVILAESPALAEAEVVTNPKAITINATRGENITRTITLRTSEKVSNLKVVTLDLLSANNSSVLPARTINKLISQSHR</sequence>
<dbReference type="HOGENOM" id="CLU_2406930_0_0_3"/>
<dbReference type="eggNOG" id="COG3105">
    <property type="taxonomic scope" value="Bacteria"/>
</dbReference>
<evidence type="ECO:0000313" key="2">
    <source>
        <dbReference type="EMBL" id="ABA22853.1"/>
    </source>
</evidence>
<feature type="chain" id="PRO_5004228294" evidence="1">
    <location>
        <begin position="27"/>
        <end position="92"/>
    </location>
</feature>
<dbReference type="STRING" id="240292.Ava_3245"/>
<evidence type="ECO:0000313" key="3">
    <source>
        <dbReference type="Proteomes" id="UP000002533"/>
    </source>
</evidence>
<dbReference type="KEGG" id="ava:Ava_3245"/>
<gene>
    <name evidence="2" type="ordered locus">Ava_3245</name>
</gene>
<keyword evidence="1" id="KW-0732">Signal</keyword>
<evidence type="ECO:0000256" key="1">
    <source>
        <dbReference type="SAM" id="SignalP"/>
    </source>
</evidence>
<dbReference type="EMBL" id="CP000117">
    <property type="protein sequence ID" value="ABA22853.1"/>
    <property type="molecule type" value="Genomic_DNA"/>
</dbReference>
<proteinExistence type="predicted"/>